<dbReference type="Proteomes" id="UP000023152">
    <property type="component" value="Unassembled WGS sequence"/>
</dbReference>
<dbReference type="GO" id="GO:0032511">
    <property type="term" value="P:late endosome to vacuole transport via multivesicular body sorting pathway"/>
    <property type="evidence" value="ECO:0007669"/>
    <property type="project" value="TreeGrafter"/>
</dbReference>
<name>X6PAI6_RETFI</name>
<reference evidence="5 6" key="1">
    <citation type="journal article" date="2013" name="Curr. Biol.">
        <title>The Genome of the Foraminiferan Reticulomyxa filosa.</title>
        <authorList>
            <person name="Glockner G."/>
            <person name="Hulsmann N."/>
            <person name="Schleicher M."/>
            <person name="Noegel A.A."/>
            <person name="Eichinger L."/>
            <person name="Gallinger C."/>
            <person name="Pawlowski J."/>
            <person name="Sierra R."/>
            <person name="Euteneuer U."/>
            <person name="Pillet L."/>
            <person name="Moustafa A."/>
            <person name="Platzer M."/>
            <person name="Groth M."/>
            <person name="Szafranski K."/>
            <person name="Schliwa M."/>
        </authorList>
    </citation>
    <scope>NUCLEOTIDE SEQUENCE [LARGE SCALE GENOMIC DNA]</scope>
</reference>
<dbReference type="Gene3D" id="6.10.250.1710">
    <property type="match status" value="1"/>
</dbReference>
<dbReference type="PANTHER" id="PTHR22761">
    <property type="entry name" value="CHARGED MULTIVESICULAR BODY PROTEIN"/>
    <property type="match status" value="1"/>
</dbReference>
<feature type="compositionally biased region" description="Basic and acidic residues" evidence="4">
    <location>
        <begin position="8"/>
        <end position="22"/>
    </location>
</feature>
<comment type="similarity">
    <text evidence="1">Belongs to the SNF7 family.</text>
</comment>
<keyword evidence="2 3" id="KW-0175">Coiled coil</keyword>
<feature type="region of interest" description="Disordered" evidence="4">
    <location>
        <begin position="218"/>
        <end position="249"/>
    </location>
</feature>
<feature type="coiled-coil region" evidence="3">
    <location>
        <begin position="163"/>
        <end position="190"/>
    </location>
</feature>
<dbReference type="Pfam" id="PF03357">
    <property type="entry name" value="Snf7"/>
    <property type="match status" value="1"/>
</dbReference>
<evidence type="ECO:0000256" key="4">
    <source>
        <dbReference type="SAM" id="MobiDB-lite"/>
    </source>
</evidence>
<dbReference type="EMBL" id="ASPP01001984">
    <property type="protein sequence ID" value="ETO35074.1"/>
    <property type="molecule type" value="Genomic_DNA"/>
</dbReference>
<protein>
    <submittedName>
        <fullName evidence="5">Charged multivesicular body protein 5</fullName>
    </submittedName>
</protein>
<dbReference type="AlphaFoldDB" id="X6PAI6"/>
<dbReference type="InterPro" id="IPR005024">
    <property type="entry name" value="Snf7_fam"/>
</dbReference>
<evidence type="ECO:0000313" key="5">
    <source>
        <dbReference type="EMBL" id="ETO35074.1"/>
    </source>
</evidence>
<accession>X6PAI6</accession>
<dbReference type="GO" id="GO:0006900">
    <property type="term" value="P:vesicle budding from membrane"/>
    <property type="evidence" value="ECO:0007669"/>
    <property type="project" value="TreeGrafter"/>
</dbReference>
<keyword evidence="6" id="KW-1185">Reference proteome</keyword>
<evidence type="ECO:0000313" key="6">
    <source>
        <dbReference type="Proteomes" id="UP000023152"/>
    </source>
</evidence>
<comment type="caution">
    <text evidence="5">The sequence shown here is derived from an EMBL/GenBank/DDBJ whole genome shotgun (WGS) entry which is preliminary data.</text>
</comment>
<evidence type="ECO:0000256" key="1">
    <source>
        <dbReference type="ARBA" id="ARBA00006190"/>
    </source>
</evidence>
<dbReference type="PANTHER" id="PTHR22761:SF12">
    <property type="entry name" value="CHARGED MULTIVESICULAR BODY PROTEIN 5"/>
    <property type="match status" value="1"/>
</dbReference>
<evidence type="ECO:0000256" key="3">
    <source>
        <dbReference type="SAM" id="Coils"/>
    </source>
</evidence>
<dbReference type="GO" id="GO:0005771">
    <property type="term" value="C:multivesicular body"/>
    <property type="evidence" value="ECO:0007669"/>
    <property type="project" value="TreeGrafter"/>
</dbReference>
<organism evidence="5 6">
    <name type="scientific">Reticulomyxa filosa</name>
    <dbReference type="NCBI Taxonomy" id="46433"/>
    <lineage>
        <taxon>Eukaryota</taxon>
        <taxon>Sar</taxon>
        <taxon>Rhizaria</taxon>
        <taxon>Retaria</taxon>
        <taxon>Foraminifera</taxon>
        <taxon>Monothalamids</taxon>
        <taxon>Reticulomyxidae</taxon>
        <taxon>Reticulomyxa</taxon>
    </lineage>
</organism>
<proteinExistence type="inferred from homology"/>
<sequence>MNRFFGKKKPEKEEAPKPTLDDVSGRVKDVLYDEKQMDKRTTEIDTKIARLDKQIVEVKKKMQKAKGAAKNSYKKKALQLLKQRKQFVWQGKGGKGQVFKKKTSDYLLLTVNFPNLYEVQRDRIMGQQMNIDSAKFATESLKDNAEMVSAMKDTATTIKQQYKEINIDDVEDLQDEMRDLMEDANEINDVLGEAWGVDDLDENDLLEDAEEEIPDYMVSAASAANKDKQKDNGEVDEYGLPKVPEKMMN</sequence>
<dbReference type="OrthoDB" id="3973241at2759"/>
<feature type="region of interest" description="Disordered" evidence="4">
    <location>
        <begin position="1"/>
        <end position="22"/>
    </location>
</feature>
<evidence type="ECO:0000256" key="2">
    <source>
        <dbReference type="ARBA" id="ARBA00023054"/>
    </source>
</evidence>
<gene>
    <name evidence="5" type="ORF">RFI_02003</name>
</gene>
<dbReference type="OMA" id="APMGHAS"/>